<organism evidence="2 3">
    <name type="scientific">Xylanibacillus composti</name>
    <dbReference type="NCBI Taxonomy" id="1572762"/>
    <lineage>
        <taxon>Bacteria</taxon>
        <taxon>Bacillati</taxon>
        <taxon>Bacillota</taxon>
        <taxon>Bacilli</taxon>
        <taxon>Bacillales</taxon>
        <taxon>Paenibacillaceae</taxon>
        <taxon>Xylanibacillus</taxon>
    </lineage>
</organism>
<dbReference type="InterPro" id="IPR041698">
    <property type="entry name" value="Methyltransf_25"/>
</dbReference>
<proteinExistence type="predicted"/>
<feature type="domain" description="Methyltransferase" evidence="1">
    <location>
        <begin position="45"/>
        <end position="84"/>
    </location>
</feature>
<dbReference type="EMBL" id="BOVK01000028">
    <property type="protein sequence ID" value="GIQ69490.1"/>
    <property type="molecule type" value="Genomic_DNA"/>
</dbReference>
<dbReference type="AlphaFoldDB" id="A0A8J4H4I2"/>
<dbReference type="InterPro" id="IPR029063">
    <property type="entry name" value="SAM-dependent_MTases_sf"/>
</dbReference>
<dbReference type="Proteomes" id="UP000677918">
    <property type="component" value="Unassembled WGS sequence"/>
</dbReference>
<dbReference type="Pfam" id="PF13649">
    <property type="entry name" value="Methyltransf_25"/>
    <property type="match status" value="1"/>
</dbReference>
<evidence type="ECO:0000313" key="3">
    <source>
        <dbReference type="Proteomes" id="UP000677918"/>
    </source>
</evidence>
<dbReference type="CDD" id="cd02440">
    <property type="entry name" value="AdoMet_MTases"/>
    <property type="match status" value="1"/>
</dbReference>
<reference evidence="2" key="1">
    <citation type="submission" date="2021-04" db="EMBL/GenBank/DDBJ databases">
        <title>Draft genome sequence of Xylanibacillus composti strain K13.</title>
        <authorList>
            <person name="Uke A."/>
            <person name="Chhe C."/>
            <person name="Baramee S."/>
            <person name="Kosugi A."/>
        </authorList>
    </citation>
    <scope>NUCLEOTIDE SEQUENCE</scope>
    <source>
        <strain evidence="2">K13</strain>
    </source>
</reference>
<keyword evidence="3" id="KW-1185">Reference proteome</keyword>
<name>A0A8J4H4I2_9BACL</name>
<dbReference type="SUPFAM" id="SSF53335">
    <property type="entry name" value="S-adenosyl-L-methionine-dependent methyltransferases"/>
    <property type="match status" value="1"/>
</dbReference>
<sequence length="90" mass="10495">MYTNEEIRYKYMKYAKFLDQYEKIPEQLFFKKRRQRLLKHASGYVLEVAVGTGRNLPYYPEGCIVTGLDYSSDMLAEAKKKAEALPCQSA</sequence>
<evidence type="ECO:0000259" key="1">
    <source>
        <dbReference type="Pfam" id="PF13649"/>
    </source>
</evidence>
<evidence type="ECO:0000313" key="2">
    <source>
        <dbReference type="EMBL" id="GIQ69490.1"/>
    </source>
</evidence>
<comment type="caution">
    <text evidence="2">The sequence shown here is derived from an EMBL/GenBank/DDBJ whole genome shotgun (WGS) entry which is preliminary data.</text>
</comment>
<gene>
    <name evidence="2" type="ORF">XYCOK13_23140</name>
</gene>
<accession>A0A8J4H4I2</accession>
<protein>
    <recommendedName>
        <fullName evidence="1">Methyltransferase domain-containing protein</fullName>
    </recommendedName>
</protein>
<dbReference type="Gene3D" id="3.40.50.150">
    <property type="entry name" value="Vaccinia Virus protein VP39"/>
    <property type="match status" value="1"/>
</dbReference>